<dbReference type="InterPro" id="IPR046341">
    <property type="entry name" value="SET_dom_sf"/>
</dbReference>
<evidence type="ECO:0000313" key="5">
    <source>
        <dbReference type="WBParaSite" id="TCONS_00003356.p1"/>
    </source>
</evidence>
<comment type="similarity">
    <text evidence="1">Belongs to the tubulin--tyrosine ligase family.</text>
</comment>
<dbReference type="InterPro" id="IPR004344">
    <property type="entry name" value="TTL/TTLL_fam"/>
</dbReference>
<protein>
    <submittedName>
        <fullName evidence="4 5">Tubulin--tyrosine ligase-like protein 12</fullName>
    </submittedName>
</protein>
<dbReference type="InterPro" id="IPR027749">
    <property type="entry name" value="TTLL12"/>
</dbReference>
<dbReference type="Gene3D" id="3.30.470.20">
    <property type="entry name" value="ATP-grasp fold, B domain"/>
    <property type="match status" value="1"/>
</dbReference>
<dbReference type="AlphaFoldDB" id="A0A0K0EPL2"/>
<feature type="domain" description="Tubulin--tyrosine ligase-like protein 12 SET-like" evidence="2">
    <location>
        <begin position="81"/>
        <end position="219"/>
    </location>
</feature>
<keyword evidence="3" id="KW-1185">Reference proteome</keyword>
<proteinExistence type="inferred from homology"/>
<evidence type="ECO:0000313" key="3">
    <source>
        <dbReference type="Proteomes" id="UP000035681"/>
    </source>
</evidence>
<dbReference type="CDD" id="cd08161">
    <property type="entry name" value="SET"/>
    <property type="match status" value="1"/>
</dbReference>
<dbReference type="GO" id="GO:0005737">
    <property type="term" value="C:cytoplasm"/>
    <property type="evidence" value="ECO:0007669"/>
    <property type="project" value="TreeGrafter"/>
</dbReference>
<dbReference type="Pfam" id="PF25556">
    <property type="entry name" value="SET_TTL"/>
    <property type="match status" value="1"/>
</dbReference>
<dbReference type="WBParaSite" id="TCONS_00003356.p1">
    <property type="protein sequence ID" value="TCONS_00003356.p1"/>
    <property type="gene ID" value="XLOC_003098"/>
</dbReference>
<dbReference type="Proteomes" id="UP000035681">
    <property type="component" value="Unplaced"/>
</dbReference>
<evidence type="ECO:0000259" key="2">
    <source>
        <dbReference type="Pfam" id="PF25556"/>
    </source>
</evidence>
<evidence type="ECO:0000313" key="4">
    <source>
        <dbReference type="WBParaSite" id="SSTP_0001139800.1"/>
    </source>
</evidence>
<dbReference type="SUPFAM" id="SSF82199">
    <property type="entry name" value="SET domain"/>
    <property type="match status" value="1"/>
</dbReference>
<organism evidence="4">
    <name type="scientific">Strongyloides stercoralis</name>
    <name type="common">Threadworm</name>
    <dbReference type="NCBI Taxonomy" id="6248"/>
    <lineage>
        <taxon>Eukaryota</taxon>
        <taxon>Metazoa</taxon>
        <taxon>Ecdysozoa</taxon>
        <taxon>Nematoda</taxon>
        <taxon>Chromadorea</taxon>
        <taxon>Rhabditida</taxon>
        <taxon>Tylenchina</taxon>
        <taxon>Panagrolaimomorpha</taxon>
        <taxon>Strongyloidoidea</taxon>
        <taxon>Strongyloididae</taxon>
        <taxon>Strongyloides</taxon>
    </lineage>
</organism>
<name>A0A0K0EPL2_STRER</name>
<dbReference type="WBParaSite" id="SSTP_0001139800.1">
    <property type="protein sequence ID" value="SSTP_0001139800.1"/>
    <property type="gene ID" value="SSTP_0001139800"/>
</dbReference>
<dbReference type="PROSITE" id="PS51221">
    <property type="entry name" value="TTL"/>
    <property type="match status" value="1"/>
</dbReference>
<dbReference type="PANTHER" id="PTHR46088">
    <property type="entry name" value="TUBULIN--TYROSINE LIGASE-LIKE PROTEIN 12"/>
    <property type="match status" value="1"/>
</dbReference>
<dbReference type="GO" id="GO:0019098">
    <property type="term" value="P:reproductive behavior"/>
    <property type="evidence" value="ECO:0007669"/>
    <property type="project" value="UniProtKB-ARBA"/>
</dbReference>
<accession>A0A0K0EPL2</accession>
<dbReference type="STRING" id="6248.A0A0K0EPL2"/>
<sequence>MSIVKTVEPPHSHSLNMNMNDMYELMKTQLHQSGVPEILHPTIFRKINQELFDAGEFFEVTMMVDDNEEPIKRQTFAIKNINHDDTESVWLVDHAWTFLPNTAIESLKKIPQLLGRLMSMFLLHTEEKESGTERLIKAVHKKLFMYAQTYSITDPSKSPPDNTIHYWYVVDEFGVSIAHSDGANCRMIPFFVPTKGYTLSILFLIKDIKQGEELTRDFVDIGLAKKHPKWRDILLTVWDENKNIDFSAFKKNLITDEYFTLGRVLDHIPSNEVQAKCKPFTHNKNVPIKLYDNDQQLFSKLKDIKVEFVDNIYEANVVWLRHHFSEFKDLGEKNPTALVNQFPFESSLTVKDLFAANVEIVFNEAEYDLDTMTKAPLWLPVTFNLNTELPQFYKYFKEREKKNLDNTFIIKPWNMARTLNMTISDDISFIIRQIETGPKIACKYIQNPVLFKRPDTGKNVKFDLRFIVYVTSHSPVTCYMYNKFWPRFAVNEYTLNNLEDAFAHFTLHNYPDKSLILNMTCDNFIVEFEKMYPSHEWRVVEGQIYEVIKQVITTSSILPSPKGVSPNVQSRGMYGIDVMLGWKDSSKEDVQVYFLECSFIPDCKRTMFLNEIDPEKVTRI</sequence>
<dbReference type="Pfam" id="PF03133">
    <property type="entry name" value="TTL"/>
    <property type="match status" value="1"/>
</dbReference>
<evidence type="ECO:0000256" key="1">
    <source>
        <dbReference type="ARBA" id="ARBA00006820"/>
    </source>
</evidence>
<dbReference type="InterPro" id="IPR057954">
    <property type="entry name" value="SET_TTL12"/>
</dbReference>
<reference evidence="4" key="1">
    <citation type="submission" date="2015-08" db="UniProtKB">
        <authorList>
            <consortium name="WormBaseParasite"/>
        </authorList>
    </citation>
    <scope>IDENTIFICATION</scope>
</reference>
<dbReference type="PANTHER" id="PTHR46088:SF1">
    <property type="entry name" value="TUBULIN--TYROSINE LIGASE-LIKE PROTEIN 12"/>
    <property type="match status" value="1"/>
</dbReference>